<proteinExistence type="predicted"/>
<dbReference type="InterPro" id="IPR036721">
    <property type="entry name" value="RCK_C_sf"/>
</dbReference>
<evidence type="ECO:0000256" key="4">
    <source>
        <dbReference type="ARBA" id="ARBA00023136"/>
    </source>
</evidence>
<keyword evidence="3 5" id="KW-1133">Transmembrane helix</keyword>
<reference evidence="7" key="1">
    <citation type="journal article" date="2014" name="Front. Microbiol.">
        <title>High frequency of phylogenetically diverse reductive dehalogenase-homologous genes in deep subseafloor sedimentary metagenomes.</title>
        <authorList>
            <person name="Kawai M."/>
            <person name="Futagami T."/>
            <person name="Toyoda A."/>
            <person name="Takaki Y."/>
            <person name="Nishi S."/>
            <person name="Hori S."/>
            <person name="Arai W."/>
            <person name="Tsubouchi T."/>
            <person name="Morono Y."/>
            <person name="Uchiyama I."/>
            <person name="Ito T."/>
            <person name="Fujiyama A."/>
            <person name="Inagaki F."/>
            <person name="Takami H."/>
        </authorList>
    </citation>
    <scope>NUCLEOTIDE SEQUENCE</scope>
    <source>
        <strain evidence="7">Expedition CK06-06</strain>
    </source>
</reference>
<comment type="subcellular location">
    <subcellularLocation>
        <location evidence="1">Membrane</location>
        <topology evidence="1">Multi-pass membrane protein</topology>
    </subcellularLocation>
</comment>
<evidence type="ECO:0000256" key="1">
    <source>
        <dbReference type="ARBA" id="ARBA00004141"/>
    </source>
</evidence>
<sequence length="257" mass="28221">CALVGATYLLLVSPRLLPERRSVASKMENPREYTMEMLVAPDSPLVGKSIDQAGLRQLPGAYLVEINRDEDVLPAVGPEQRLRAHDRLVFVGIVESIKDLQNFRGLIPATDHVFKLDAPRHQRCLVEAVVSNTCPLVGQTIREGRFRTRYNAAVIAVARNGERIRAKIGDIKLRPGDTVMLEAHPSFATQQRNSRDFFLVSAVEDSNPRRHNKAWIAAVILAAMVTVAALGWVSMLVAAMLAAGLMLMMRCCSAAAA</sequence>
<dbReference type="FunFam" id="3.30.70.1450:FF:000009">
    <property type="entry name" value="SLC13 family permease"/>
    <property type="match status" value="1"/>
</dbReference>
<feature type="non-terminal residue" evidence="7">
    <location>
        <position position="1"/>
    </location>
</feature>
<dbReference type="GO" id="GO:0008324">
    <property type="term" value="F:monoatomic cation transmembrane transporter activity"/>
    <property type="evidence" value="ECO:0007669"/>
    <property type="project" value="InterPro"/>
</dbReference>
<dbReference type="EMBL" id="BARS01036610">
    <property type="protein sequence ID" value="GAG16913.1"/>
    <property type="molecule type" value="Genomic_DNA"/>
</dbReference>
<dbReference type="InterPro" id="IPR051679">
    <property type="entry name" value="DASS-Related_Transporters"/>
</dbReference>
<dbReference type="GO" id="GO:0006813">
    <property type="term" value="P:potassium ion transport"/>
    <property type="evidence" value="ECO:0007669"/>
    <property type="project" value="InterPro"/>
</dbReference>
<evidence type="ECO:0000256" key="2">
    <source>
        <dbReference type="ARBA" id="ARBA00022692"/>
    </source>
</evidence>
<feature type="domain" description="RCK C-terminal" evidence="6">
    <location>
        <begin position="21"/>
        <end position="106"/>
    </location>
</feature>
<dbReference type="Gene3D" id="3.30.70.1450">
    <property type="entry name" value="Regulator of K+ conductance, C-terminal domain"/>
    <property type="match status" value="2"/>
</dbReference>
<evidence type="ECO:0000259" key="6">
    <source>
        <dbReference type="PROSITE" id="PS51202"/>
    </source>
</evidence>
<comment type="caution">
    <text evidence="7">The sequence shown here is derived from an EMBL/GenBank/DDBJ whole genome shotgun (WGS) entry which is preliminary data.</text>
</comment>
<evidence type="ECO:0000313" key="7">
    <source>
        <dbReference type="EMBL" id="GAG16913.1"/>
    </source>
</evidence>
<dbReference type="AlphaFoldDB" id="X0VWU7"/>
<keyword evidence="4 5" id="KW-0472">Membrane</keyword>
<dbReference type="PROSITE" id="PS51202">
    <property type="entry name" value="RCK_C"/>
    <property type="match status" value="2"/>
</dbReference>
<dbReference type="SUPFAM" id="SSF116726">
    <property type="entry name" value="TrkA C-terminal domain-like"/>
    <property type="match status" value="2"/>
</dbReference>
<dbReference type="Pfam" id="PF02080">
    <property type="entry name" value="TrkA_C"/>
    <property type="match status" value="2"/>
</dbReference>
<evidence type="ECO:0000256" key="5">
    <source>
        <dbReference type="SAM" id="Phobius"/>
    </source>
</evidence>
<feature type="domain" description="RCK C-terminal" evidence="6">
    <location>
        <begin position="111"/>
        <end position="197"/>
    </location>
</feature>
<dbReference type="InterPro" id="IPR006037">
    <property type="entry name" value="RCK_C"/>
</dbReference>
<gene>
    <name evidence="7" type="ORF">S01H1_56245</name>
</gene>
<dbReference type="GO" id="GO:0005886">
    <property type="term" value="C:plasma membrane"/>
    <property type="evidence" value="ECO:0007669"/>
    <property type="project" value="TreeGrafter"/>
</dbReference>
<accession>X0VWU7</accession>
<dbReference type="PANTHER" id="PTHR43652">
    <property type="entry name" value="BASIC AMINO ACID ANTIPORTER YFCC-RELATED"/>
    <property type="match status" value="1"/>
</dbReference>
<name>X0VWU7_9ZZZZ</name>
<feature type="non-terminal residue" evidence="7">
    <location>
        <position position="257"/>
    </location>
</feature>
<evidence type="ECO:0000256" key="3">
    <source>
        <dbReference type="ARBA" id="ARBA00022989"/>
    </source>
</evidence>
<feature type="transmembrane region" description="Helical" evidence="5">
    <location>
        <begin position="214"/>
        <end position="241"/>
    </location>
</feature>
<organism evidence="7">
    <name type="scientific">marine sediment metagenome</name>
    <dbReference type="NCBI Taxonomy" id="412755"/>
    <lineage>
        <taxon>unclassified sequences</taxon>
        <taxon>metagenomes</taxon>
        <taxon>ecological metagenomes</taxon>
    </lineage>
</organism>
<dbReference type="PANTHER" id="PTHR43652:SF2">
    <property type="entry name" value="BASIC AMINO ACID ANTIPORTER YFCC-RELATED"/>
    <property type="match status" value="1"/>
</dbReference>
<protein>
    <recommendedName>
        <fullName evidence="6">RCK C-terminal domain-containing protein</fullName>
    </recommendedName>
</protein>
<keyword evidence="2 5" id="KW-0812">Transmembrane</keyword>